<dbReference type="Proteomes" id="UP000032180">
    <property type="component" value="Chromosome 10"/>
</dbReference>
<organism evidence="4 5">
    <name type="scientific">Leersia perrieri</name>
    <dbReference type="NCBI Taxonomy" id="77586"/>
    <lineage>
        <taxon>Eukaryota</taxon>
        <taxon>Viridiplantae</taxon>
        <taxon>Streptophyta</taxon>
        <taxon>Embryophyta</taxon>
        <taxon>Tracheophyta</taxon>
        <taxon>Spermatophyta</taxon>
        <taxon>Magnoliopsida</taxon>
        <taxon>Liliopsida</taxon>
        <taxon>Poales</taxon>
        <taxon>Poaceae</taxon>
        <taxon>BOP clade</taxon>
        <taxon>Oryzoideae</taxon>
        <taxon>Oryzeae</taxon>
        <taxon>Oryzinae</taxon>
        <taxon>Leersia</taxon>
    </lineage>
</organism>
<keyword evidence="5" id="KW-1185">Reference proteome</keyword>
<feature type="transmembrane region" description="Helical" evidence="2">
    <location>
        <begin position="181"/>
        <end position="201"/>
    </location>
</feature>
<dbReference type="InterPro" id="IPR008978">
    <property type="entry name" value="HSP20-like_chaperone"/>
</dbReference>
<accession>A0A0D9XK00</accession>
<reference evidence="5" key="2">
    <citation type="submission" date="2013-12" db="EMBL/GenBank/DDBJ databases">
        <authorList>
            <person name="Yu Y."/>
            <person name="Lee S."/>
            <person name="de Baynast K."/>
            <person name="Wissotski M."/>
            <person name="Liu L."/>
            <person name="Talag J."/>
            <person name="Goicoechea J."/>
            <person name="Angelova A."/>
            <person name="Jetty R."/>
            <person name="Kudrna D."/>
            <person name="Golser W."/>
            <person name="Rivera L."/>
            <person name="Zhang J."/>
            <person name="Wing R."/>
        </authorList>
    </citation>
    <scope>NUCLEOTIDE SEQUENCE</scope>
</reference>
<keyword evidence="2" id="KW-0472">Membrane</keyword>
<sequence length="203" mass="22083">MRWLQDCNAGCLTPKDGGESCELSGSFGGWGQIDMDAAGGRAYDDFEPPHKMHREPPTHKEHIKVQLVHSRRLLVVRGECPVAGNRWSRFRLELPVPGGCDAKAIHARFDNGVLRVTIPPGMINEPEMPAAKTTGADAVAGQAPTTDDTVKEGGRESPGSVGDQQQVACGGYRLLREQKKLATTLLGVVLVLFSFVIYIRYSD</sequence>
<evidence type="ECO:0000256" key="1">
    <source>
        <dbReference type="SAM" id="MobiDB-lite"/>
    </source>
</evidence>
<evidence type="ECO:0000313" key="4">
    <source>
        <dbReference type="EnsemblPlants" id="LPERR10G07960.2"/>
    </source>
</evidence>
<dbReference type="Pfam" id="PF00011">
    <property type="entry name" value="HSP20"/>
    <property type="match status" value="1"/>
</dbReference>
<dbReference type="InterPro" id="IPR002068">
    <property type="entry name" value="A-crystallin/Hsp20_dom"/>
</dbReference>
<dbReference type="AlphaFoldDB" id="A0A0D9XK00"/>
<keyword evidence="2" id="KW-1133">Transmembrane helix</keyword>
<evidence type="ECO:0000256" key="2">
    <source>
        <dbReference type="SAM" id="Phobius"/>
    </source>
</evidence>
<reference evidence="4" key="3">
    <citation type="submission" date="2015-04" db="UniProtKB">
        <authorList>
            <consortium name="EnsemblPlants"/>
        </authorList>
    </citation>
    <scope>IDENTIFICATION</scope>
</reference>
<proteinExistence type="predicted"/>
<dbReference type="GO" id="GO:0009408">
    <property type="term" value="P:response to heat"/>
    <property type="evidence" value="ECO:0007669"/>
    <property type="project" value="UniProtKB-ARBA"/>
</dbReference>
<dbReference type="EnsemblPlants" id="LPERR10G07960.2">
    <property type="protein sequence ID" value="LPERR10G07960.2"/>
    <property type="gene ID" value="LPERR10G07960"/>
</dbReference>
<dbReference type="Gramene" id="LPERR10G07960.2">
    <property type="protein sequence ID" value="LPERR10G07960.2"/>
    <property type="gene ID" value="LPERR10G07960"/>
</dbReference>
<evidence type="ECO:0000259" key="3">
    <source>
        <dbReference type="Pfam" id="PF00011"/>
    </source>
</evidence>
<evidence type="ECO:0000313" key="5">
    <source>
        <dbReference type="Proteomes" id="UP000032180"/>
    </source>
</evidence>
<protein>
    <recommendedName>
        <fullName evidence="3">SHSP domain-containing protein</fullName>
    </recommendedName>
</protein>
<reference evidence="4 5" key="1">
    <citation type="submission" date="2012-08" db="EMBL/GenBank/DDBJ databases">
        <title>Oryza genome evolution.</title>
        <authorList>
            <person name="Wing R.A."/>
        </authorList>
    </citation>
    <scope>NUCLEOTIDE SEQUENCE</scope>
</reference>
<dbReference type="Gene3D" id="2.60.40.790">
    <property type="match status" value="1"/>
</dbReference>
<name>A0A0D9XK00_9ORYZ</name>
<keyword evidence="2" id="KW-0812">Transmembrane</keyword>
<dbReference type="CDD" id="cd06464">
    <property type="entry name" value="ACD_sHsps-like"/>
    <property type="match status" value="1"/>
</dbReference>
<feature type="domain" description="SHSP" evidence="3">
    <location>
        <begin position="76"/>
        <end position="120"/>
    </location>
</feature>
<feature type="region of interest" description="Disordered" evidence="1">
    <location>
        <begin position="135"/>
        <end position="164"/>
    </location>
</feature>
<dbReference type="SUPFAM" id="SSF49764">
    <property type="entry name" value="HSP20-like chaperones"/>
    <property type="match status" value="1"/>
</dbReference>